<dbReference type="AlphaFoldDB" id="A0AAN9VAH2"/>
<feature type="compositionally biased region" description="Polar residues" evidence="1">
    <location>
        <begin position="601"/>
        <end position="613"/>
    </location>
</feature>
<name>A0AAN9VAH2_9ORTH</name>
<evidence type="ECO:0000256" key="1">
    <source>
        <dbReference type="SAM" id="MobiDB-lite"/>
    </source>
</evidence>
<evidence type="ECO:0000313" key="3">
    <source>
        <dbReference type="Proteomes" id="UP001378592"/>
    </source>
</evidence>
<feature type="region of interest" description="Disordered" evidence="1">
    <location>
        <begin position="601"/>
        <end position="635"/>
    </location>
</feature>
<organism evidence="2 3">
    <name type="scientific">Gryllus longicercus</name>
    <dbReference type="NCBI Taxonomy" id="2509291"/>
    <lineage>
        <taxon>Eukaryota</taxon>
        <taxon>Metazoa</taxon>
        <taxon>Ecdysozoa</taxon>
        <taxon>Arthropoda</taxon>
        <taxon>Hexapoda</taxon>
        <taxon>Insecta</taxon>
        <taxon>Pterygota</taxon>
        <taxon>Neoptera</taxon>
        <taxon>Polyneoptera</taxon>
        <taxon>Orthoptera</taxon>
        <taxon>Ensifera</taxon>
        <taxon>Gryllidea</taxon>
        <taxon>Grylloidea</taxon>
        <taxon>Gryllidae</taxon>
        <taxon>Gryllinae</taxon>
        <taxon>Gryllus</taxon>
    </lineage>
</organism>
<reference evidence="2 3" key="1">
    <citation type="submission" date="2024-03" db="EMBL/GenBank/DDBJ databases">
        <title>The genome assembly and annotation of the cricket Gryllus longicercus Weissman &amp; Gray.</title>
        <authorList>
            <person name="Szrajer S."/>
            <person name="Gray D."/>
            <person name="Ylla G."/>
        </authorList>
    </citation>
    <scope>NUCLEOTIDE SEQUENCE [LARGE SCALE GENOMIC DNA]</scope>
    <source>
        <strain evidence="2">DAG 2021-001</strain>
        <tissue evidence="2">Whole body minus gut</tissue>
    </source>
</reference>
<dbReference type="Proteomes" id="UP001378592">
    <property type="component" value="Unassembled WGS sequence"/>
</dbReference>
<proteinExistence type="predicted"/>
<dbReference type="EMBL" id="JAZDUA010000379">
    <property type="protein sequence ID" value="KAK7793472.1"/>
    <property type="molecule type" value="Genomic_DNA"/>
</dbReference>
<comment type="caution">
    <text evidence="2">The sequence shown here is derived from an EMBL/GenBank/DDBJ whole genome shotgun (WGS) entry which is preliminary data.</text>
</comment>
<keyword evidence="3" id="KW-1185">Reference proteome</keyword>
<accession>A0AAN9VAH2</accession>
<gene>
    <name evidence="2" type="ORF">R5R35_013849</name>
</gene>
<evidence type="ECO:0000313" key="2">
    <source>
        <dbReference type="EMBL" id="KAK7793472.1"/>
    </source>
</evidence>
<sequence>MHFVGCLNFEDPCSMKYPPVVSTLEEWLDGKLGIQGIDAVSCAFYVLSLLQRDETNEPESYYQFPCSKIVDDQGLSYWPQNSWSNWGFDCYENSLAAKCVSAPVQRYEIEHLGNDLSPSLKSVKSEGGDCMTQGCLCDKQCFSLPVEDQVKRCQKVFSVGGQRLNEEEKCKKNSVAVCKNTLWANESACVGFFKHKLEGGGLEEKNNFSFMAEKPVHEKGEGFWMADTTETGNNLFLHDEKLLWDKKDEGFFSWKTLDDKSSTGVEEIFKHDEYSDGIQDVWEPDLFGKQAKSRATVSMPHVGAGAKYGIQGLSESSDEDVNLAQLIAKFDHSIEAIWNLGSTRPLSYGATDEQQNLPWSFHNFVSPSQDAVKMDQNSFENNLDSSSEENSFIHSGTNIVNSIWSDQPFLSNSTSQESGVKYVGGGVSDFNNSINDDHSDLCCKLKVLLTTDEILHNEFNLFEWNSGTSETRIEVPKHTNENCLQEVPECSNVLWDKIQSFPTLFSNVNFQEQFCRMENFQDADCENQQNENSCMISCSSPSISCFQGSCQDNVQDTADDGKRNFSTLNHNREDSSFTEVLPRHAGTNKLYQEIKIGNSCTSESGPVNDATDQSCDENKSNLDTTGKEEEEDLLTSSRTHFRPIQQENQEPHNNPASSYADGTEFTISGIVAEVPFKRSESGTLYLDSDDVPGTPKKYMEYKEDRSGDLIKCVHISKDNLGNKEAFIPKFCVRQIEKCCQTDESDESSDELNFKRVKRDCAEKERKSNLFFSGDEIVKSVANYLDEDNSKFSSNEIGCKDNFDDERMDISMQNAKNDSVSRSLEAEMYIWNRAGCKCNNNYMFSSKSDSLRGFGASFLGEKEGLWEPASAARLCQSRYSIWSCSPGPQTEPCPVCETLTQDKTMQYSQLREELSEDGEQLLSDLSSLQPLQLSSGWLDDALDQSGWGTEPNLLTRG</sequence>
<protein>
    <submittedName>
        <fullName evidence="2">Uncharacterized protein</fullName>
    </submittedName>
</protein>